<feature type="region of interest" description="Disordered" evidence="4">
    <location>
        <begin position="1371"/>
        <end position="1429"/>
    </location>
</feature>
<dbReference type="Pfam" id="PF12808">
    <property type="entry name" value="Mto2_bdg"/>
    <property type="match status" value="1"/>
</dbReference>
<dbReference type="Gene3D" id="1.10.287.1490">
    <property type="match status" value="1"/>
</dbReference>
<feature type="compositionally biased region" description="Basic and acidic residues" evidence="4">
    <location>
        <begin position="1587"/>
        <end position="1611"/>
    </location>
</feature>
<feature type="compositionally biased region" description="Polar residues" evidence="4">
    <location>
        <begin position="1393"/>
        <end position="1415"/>
    </location>
</feature>
<feature type="compositionally biased region" description="Low complexity" evidence="4">
    <location>
        <begin position="182"/>
        <end position="193"/>
    </location>
</feature>
<feature type="compositionally biased region" description="Basic and acidic residues" evidence="4">
    <location>
        <begin position="558"/>
        <end position="581"/>
    </location>
</feature>
<feature type="compositionally biased region" description="Acidic residues" evidence="4">
    <location>
        <begin position="45"/>
        <end position="61"/>
    </location>
</feature>
<evidence type="ECO:0000256" key="2">
    <source>
        <dbReference type="ARBA" id="ARBA00022490"/>
    </source>
</evidence>
<evidence type="ECO:0008006" key="9">
    <source>
        <dbReference type="Google" id="ProtNLM"/>
    </source>
</evidence>
<dbReference type="Pfam" id="PF07989">
    <property type="entry name" value="Cnn_1N"/>
    <property type="match status" value="1"/>
</dbReference>
<evidence type="ECO:0000256" key="4">
    <source>
        <dbReference type="SAM" id="MobiDB-lite"/>
    </source>
</evidence>
<protein>
    <recommendedName>
        <fullName evidence="9">Anucleate primary sterigmata protein B</fullName>
    </recommendedName>
</protein>
<feature type="region of interest" description="Disordered" evidence="4">
    <location>
        <begin position="378"/>
        <end position="412"/>
    </location>
</feature>
<keyword evidence="8" id="KW-1185">Reference proteome</keyword>
<dbReference type="PANTHER" id="PTHR23159:SF31">
    <property type="entry name" value="CENTROSOME-ASSOCIATED PROTEIN CEP250 ISOFORM X1"/>
    <property type="match status" value="1"/>
</dbReference>
<feature type="compositionally biased region" description="Polar residues" evidence="4">
    <location>
        <begin position="288"/>
        <end position="299"/>
    </location>
</feature>
<gene>
    <name evidence="7" type="ORF">LTR24_009731</name>
</gene>
<keyword evidence="2" id="KW-0963">Cytoplasm</keyword>
<dbReference type="EMBL" id="JAVRRG010000232">
    <property type="protein sequence ID" value="KAK5075942.1"/>
    <property type="molecule type" value="Genomic_DNA"/>
</dbReference>
<feature type="coiled-coil region" evidence="3">
    <location>
        <begin position="1276"/>
        <end position="1321"/>
    </location>
</feature>
<feature type="domain" description="Mto1-like Mto2p-binding" evidence="6">
    <location>
        <begin position="1546"/>
        <end position="1596"/>
    </location>
</feature>
<feature type="compositionally biased region" description="Acidic residues" evidence="4">
    <location>
        <begin position="1651"/>
        <end position="1660"/>
    </location>
</feature>
<feature type="compositionally biased region" description="Basic and acidic residues" evidence="4">
    <location>
        <begin position="266"/>
        <end position="287"/>
    </location>
</feature>
<feature type="region of interest" description="Disordered" evidence="4">
    <location>
        <begin position="1"/>
        <end position="299"/>
    </location>
</feature>
<feature type="compositionally biased region" description="Basic and acidic residues" evidence="4">
    <location>
        <begin position="251"/>
        <end position="260"/>
    </location>
</feature>
<feature type="region of interest" description="Disordered" evidence="4">
    <location>
        <begin position="1493"/>
        <end position="1516"/>
    </location>
</feature>
<feature type="compositionally biased region" description="Polar residues" evidence="4">
    <location>
        <begin position="153"/>
        <end position="167"/>
    </location>
</feature>
<feature type="coiled-coil region" evidence="3">
    <location>
        <begin position="804"/>
        <end position="1166"/>
    </location>
</feature>
<feature type="compositionally biased region" description="Polar residues" evidence="4">
    <location>
        <begin position="1706"/>
        <end position="1727"/>
    </location>
</feature>
<evidence type="ECO:0000259" key="5">
    <source>
        <dbReference type="Pfam" id="PF07989"/>
    </source>
</evidence>
<feature type="coiled-coil region" evidence="3">
    <location>
        <begin position="661"/>
        <end position="688"/>
    </location>
</feature>
<feature type="compositionally biased region" description="Polar residues" evidence="4">
    <location>
        <begin position="202"/>
        <end position="249"/>
    </location>
</feature>
<comment type="subcellular location">
    <subcellularLocation>
        <location evidence="1">Cytoplasm</location>
    </subcellularLocation>
</comment>
<comment type="caution">
    <text evidence="7">The sequence shown here is derived from an EMBL/GenBank/DDBJ whole genome shotgun (WGS) entry which is preliminary data.</text>
</comment>
<reference evidence="7 8" key="1">
    <citation type="submission" date="2023-08" db="EMBL/GenBank/DDBJ databases">
        <title>Black Yeasts Isolated from many extreme environments.</title>
        <authorList>
            <person name="Coleine C."/>
            <person name="Stajich J.E."/>
            <person name="Selbmann L."/>
        </authorList>
    </citation>
    <scope>NUCLEOTIDE SEQUENCE [LARGE SCALE GENOMIC DNA]</scope>
    <source>
        <strain evidence="7 8">CCFEE 5885</strain>
    </source>
</reference>
<evidence type="ECO:0000313" key="8">
    <source>
        <dbReference type="Proteomes" id="UP001345013"/>
    </source>
</evidence>
<dbReference type="InterPro" id="IPR012943">
    <property type="entry name" value="Cnn_1N"/>
</dbReference>
<feature type="region of interest" description="Disordered" evidence="4">
    <location>
        <begin position="473"/>
        <end position="502"/>
    </location>
</feature>
<feature type="region of interest" description="Disordered" evidence="4">
    <location>
        <begin position="558"/>
        <end position="595"/>
    </location>
</feature>
<feature type="compositionally biased region" description="Low complexity" evidence="4">
    <location>
        <begin position="1750"/>
        <end position="1761"/>
    </location>
</feature>
<evidence type="ECO:0000313" key="7">
    <source>
        <dbReference type="EMBL" id="KAK5075942.1"/>
    </source>
</evidence>
<dbReference type="InterPro" id="IPR024545">
    <property type="entry name" value="Mto1-like_Mto2p-bd"/>
</dbReference>
<feature type="coiled-coil region" evidence="3">
    <location>
        <begin position="1195"/>
        <end position="1222"/>
    </location>
</feature>
<dbReference type="Proteomes" id="UP001345013">
    <property type="component" value="Unassembled WGS sequence"/>
</dbReference>
<proteinExistence type="predicted"/>
<name>A0ABR0JX09_9EURO</name>
<evidence type="ECO:0000259" key="6">
    <source>
        <dbReference type="Pfam" id="PF12808"/>
    </source>
</evidence>
<feature type="domain" description="Centrosomin N-terminal motif 1" evidence="5">
    <location>
        <begin position="500"/>
        <end position="572"/>
    </location>
</feature>
<feature type="compositionally biased region" description="Basic and acidic residues" evidence="4">
    <location>
        <begin position="1692"/>
        <end position="1701"/>
    </location>
</feature>
<feature type="region of interest" description="Disordered" evidence="4">
    <location>
        <begin position="1587"/>
        <end position="1617"/>
    </location>
</feature>
<evidence type="ECO:0000256" key="1">
    <source>
        <dbReference type="ARBA" id="ARBA00004496"/>
    </source>
</evidence>
<feature type="region of interest" description="Disordered" evidence="4">
    <location>
        <begin position="1445"/>
        <end position="1466"/>
    </location>
</feature>
<feature type="compositionally biased region" description="Low complexity" evidence="4">
    <location>
        <begin position="378"/>
        <end position="387"/>
    </location>
</feature>
<feature type="compositionally biased region" description="Polar residues" evidence="4">
    <location>
        <begin position="70"/>
        <end position="108"/>
    </location>
</feature>
<feature type="compositionally biased region" description="Basic and acidic residues" evidence="4">
    <location>
        <begin position="1769"/>
        <end position="1782"/>
    </location>
</feature>
<accession>A0ABR0JX09</accession>
<sequence>MSTPSKSRARPIPFQRRSSRMVGGFEPGSDIRDDISNPGSVHEREDEDEDENEDEDEIEQDERDHEMTEDSSSLLPPQFDMPSSLNDSSHMQLPQHSSSPRPAFTNTVLEEEEMKKKLADFESSFLPEPLPMSDQVDSTAQSMPADIFDPGFNDTQTTGGVPTSDQFPSEEHTAEAHAQSAPSPTTTGYITPTTEDEPRSPNVEQESPSENETTRNAPNTSALEHMSSSPTAARTLSQVQSMASMTGYETANERERRDPESPTPHESSRRRLHSADPDATPRKDRIDTNTPASIETSDTIRVNVQDYDAVPLNVTRRRPQYLSKRSSNARLSYDSMASSTTETSEATLGADFALQSGGAAPEGFRSIRKRPNLTLSRSTSLGSLASGVSGMSGDDEEGTTQQKRAAAGIAPELSTLQEEGPSTLRQARASSEVMVTPRASSMKLGFATPTDSVIANHVRDLEVPDTIARKFRDDSRSRSPDKNMAMASATMTPGLKKGLTLKEHRSTVEKLGKENFDLKMKIHFLDQALQKRSEDGVKEMITENVQLKSDRLRLEKDNHGLRKQVRELQRKLDEATGKNEGDDQGYGTDEERSPTVEEEVLYLRERVEITEIEMEKLRQESINKESEKRRLAEMVRNLGDSRHGGSEVGSREERDMWKDMLEAETIAREQAEDDARKVRDELAKIRQDSARPASKLRVVKGQIVSTSSSVDASQQKAETAELERLRHECSELQKTIGAQASALTSRNKEKEMLYQEIENLKLGKMGGVRSIAGDSILDRSASRARSNSRASNGTRYTRMSDNERETIEGRIDQLRDEVSQLKLDKQNIQSQFDEALAELDAVDAQAQADADQFNEELGVLTQERDNAMRDAEDQDQAFQQLKNEAQEEIDGLGDELDAKIEECSRLEQELKARSDSVKALQAEMRSAAEGLQRLEEDAQQNLARYQAVKAELDDSNRELENLEKNLHETQSKNERLRVQGESSRNEIAFLREEQDGDKMKIGDLESLLKKTHLNLDAERDRAKELERRLTEERAQRDAVANQEKQEIQRTINELNREASNSKNELRQTRKSLSAREVELSTFKDRLAQLENSLREMLNIPDGTSSHLIGEVSKMVTQLDQANMDLDTTRQRLDEHKELLSHRDGLLEDAAFEHKRLEDMVEREQLNRRQDKHSFEQALKSHEQASRIAGQNNARIAELEQAKLAHRKQLSNLEAQYKDQLAERNQVLLTIWRKLSAMCGPDWAHNHSLINGNLPSQEVIGNILFWPGFSRNILLAAKQVEGVLSSSKDKIKNIERDLYRNYTALEKEFETRNKKLERIEEHWEKIKLREREIDVGLATSQGLRTATKDPQTQKLKNENKLLKAELRLYQDSSTHGSHAGHARSHQNIADRAGSRSSNFSGGRMSQNDGSIDSASLNGAAGIPNRGSSMYRRNNVTLSRANSAGAVETLAGRDGHSTRSNSVASGGRNSGFGFTIGNPGTALAASSTQHLAFDANTSRSREDVRHSLIVPGGPTQYPTNGNFGMPPKSSHSQASDAGTITSKTVEKKWVHRLRELERRLKNEREQRLVDRDGARRRLEERDEVNKRLERELERERASRGWKADHADNKDNKDNNNQVGGYLVADEPMLNEFVGQMNTHAQTREEFVPPTPDEQGDPYDDEEGIRTSEEERLMAQPPTVGTSHAQRVAMAQQKQFDRVSRASRPELSGSRTGSRGSIASMSPRKPSTASFKEKLTGRTPSFASLAQTQTYDRQSQSLSQRSPSDGAGWPKPGDRWGRSGCERDASLGADDGVSVRKIIRTASSMTGVGGVS</sequence>
<feature type="compositionally biased region" description="Basic and acidic residues" evidence="4">
    <location>
        <begin position="1661"/>
        <end position="1670"/>
    </location>
</feature>
<feature type="region of interest" description="Disordered" evidence="4">
    <location>
        <begin position="1640"/>
        <end position="1789"/>
    </location>
</feature>
<organism evidence="7 8">
    <name type="scientific">Lithohypha guttulata</name>
    <dbReference type="NCBI Taxonomy" id="1690604"/>
    <lineage>
        <taxon>Eukaryota</taxon>
        <taxon>Fungi</taxon>
        <taxon>Dikarya</taxon>
        <taxon>Ascomycota</taxon>
        <taxon>Pezizomycotina</taxon>
        <taxon>Eurotiomycetes</taxon>
        <taxon>Chaetothyriomycetidae</taxon>
        <taxon>Chaetothyriales</taxon>
        <taxon>Trichomeriaceae</taxon>
        <taxon>Lithohypha</taxon>
    </lineage>
</organism>
<dbReference type="PANTHER" id="PTHR23159">
    <property type="entry name" value="CENTROSOMAL PROTEIN 2"/>
    <property type="match status" value="1"/>
</dbReference>
<feature type="compositionally biased region" description="Polar residues" evidence="4">
    <location>
        <begin position="1735"/>
        <end position="1749"/>
    </location>
</feature>
<keyword evidence="3" id="KW-0175">Coiled coil</keyword>
<evidence type="ECO:0000256" key="3">
    <source>
        <dbReference type="SAM" id="Coils"/>
    </source>
</evidence>